<keyword evidence="2" id="KW-0501">Molybdenum cofactor biosynthesis</keyword>
<comment type="caution">
    <text evidence="3">The sequence shown here is derived from an EMBL/GenBank/DDBJ whole genome shotgun (WGS) entry which is preliminary data.</text>
</comment>
<dbReference type="STRING" id="4615.A0A199UNS0"/>
<dbReference type="InterPro" id="IPR058240">
    <property type="entry name" value="rSAM_sf"/>
</dbReference>
<organism evidence="3 4">
    <name type="scientific">Ananas comosus</name>
    <name type="common">Pineapple</name>
    <name type="synonym">Ananas ananas</name>
    <dbReference type="NCBI Taxonomy" id="4615"/>
    <lineage>
        <taxon>Eukaryota</taxon>
        <taxon>Viridiplantae</taxon>
        <taxon>Streptophyta</taxon>
        <taxon>Embryophyta</taxon>
        <taxon>Tracheophyta</taxon>
        <taxon>Spermatophyta</taxon>
        <taxon>Magnoliopsida</taxon>
        <taxon>Liliopsida</taxon>
        <taxon>Poales</taxon>
        <taxon>Bromeliaceae</taxon>
        <taxon>Bromelioideae</taxon>
        <taxon>Ananas</taxon>
    </lineage>
</organism>
<gene>
    <name evidence="3" type="ORF">ACMD2_11421</name>
</gene>
<dbReference type="GO" id="GO:0061798">
    <property type="term" value="F:GTP 3',8'-cyclase activity"/>
    <property type="evidence" value="ECO:0007669"/>
    <property type="project" value="TreeGrafter"/>
</dbReference>
<dbReference type="SUPFAM" id="SSF102114">
    <property type="entry name" value="Radical SAM enzymes"/>
    <property type="match status" value="1"/>
</dbReference>
<evidence type="ECO:0000256" key="1">
    <source>
        <dbReference type="ARBA" id="ARBA00005046"/>
    </source>
</evidence>
<sequence>MNYSTRRPVREFRVDKIRLTGGEPTIRKDIEIYKLPKLKECGLSAINISLDTLVPAKFEFMTSERACEGQLCCNAGMNDDEICDLSN</sequence>
<evidence type="ECO:0000256" key="2">
    <source>
        <dbReference type="ARBA" id="ARBA00023150"/>
    </source>
</evidence>
<dbReference type="GO" id="GO:0061799">
    <property type="term" value="F:cyclic pyranopterin monophosphate synthase activity"/>
    <property type="evidence" value="ECO:0007669"/>
    <property type="project" value="TreeGrafter"/>
</dbReference>
<evidence type="ECO:0000313" key="3">
    <source>
        <dbReference type="EMBL" id="OAY66275.1"/>
    </source>
</evidence>
<reference evidence="3 4" key="1">
    <citation type="journal article" date="2016" name="DNA Res.">
        <title>The draft genome of MD-2 pineapple using hybrid error correction of long reads.</title>
        <authorList>
            <person name="Redwan R.M."/>
            <person name="Saidin A."/>
            <person name="Kumar S.V."/>
        </authorList>
    </citation>
    <scope>NUCLEOTIDE SEQUENCE [LARGE SCALE GENOMIC DNA]</scope>
    <source>
        <strain evidence="4">cv. MD2</strain>
        <tissue evidence="3">Leaf</tissue>
    </source>
</reference>
<proteinExistence type="predicted"/>
<evidence type="ECO:0000313" key="4">
    <source>
        <dbReference type="Proteomes" id="UP000092600"/>
    </source>
</evidence>
<dbReference type="PANTHER" id="PTHR22960">
    <property type="entry name" value="MOLYBDOPTERIN COFACTOR SYNTHESIS PROTEIN A"/>
    <property type="match status" value="1"/>
</dbReference>
<comment type="pathway">
    <text evidence="1">Cofactor biosynthesis; molybdopterin biosynthesis.</text>
</comment>
<dbReference type="Proteomes" id="UP000092600">
    <property type="component" value="Unassembled WGS sequence"/>
</dbReference>
<dbReference type="InterPro" id="IPR050105">
    <property type="entry name" value="MoCo_biosynth_MoaA/MoaC"/>
</dbReference>
<accession>A0A199UNS0</accession>
<protein>
    <submittedName>
        <fullName evidence="3">Cyclic pyranopterin monophosphate synthase, mitochondrial</fullName>
    </submittedName>
</protein>
<name>A0A199UNS0_ANACO</name>
<dbReference type="EMBL" id="LSRQ01006343">
    <property type="protein sequence ID" value="OAY66275.1"/>
    <property type="molecule type" value="Genomic_DNA"/>
</dbReference>
<dbReference type="AlphaFoldDB" id="A0A199UNS0"/>
<dbReference type="GO" id="GO:0006777">
    <property type="term" value="P:Mo-molybdopterin cofactor biosynthetic process"/>
    <property type="evidence" value="ECO:0007669"/>
    <property type="project" value="UniProtKB-KW"/>
</dbReference>
<dbReference type="PANTHER" id="PTHR22960:SF0">
    <property type="entry name" value="MOLYBDENUM COFACTOR BIOSYNTHESIS PROTEIN 1"/>
    <property type="match status" value="1"/>
</dbReference>